<evidence type="ECO:0000313" key="4">
    <source>
        <dbReference type="Proteomes" id="UP000620075"/>
    </source>
</evidence>
<proteinExistence type="predicted"/>
<keyword evidence="2" id="KW-0812">Transmembrane</keyword>
<comment type="caution">
    <text evidence="3">The sequence shown here is derived from an EMBL/GenBank/DDBJ whole genome shotgun (WGS) entry which is preliminary data.</text>
</comment>
<dbReference type="AlphaFoldDB" id="A0A934KJF9"/>
<name>A0A934KJF9_9BACT</name>
<dbReference type="RefSeq" id="WP_338182442.1">
    <property type="nucleotide sequence ID" value="NZ_JAEKNQ010000059.1"/>
</dbReference>
<dbReference type="Proteomes" id="UP000620075">
    <property type="component" value="Unassembled WGS sequence"/>
</dbReference>
<evidence type="ECO:0000256" key="1">
    <source>
        <dbReference type="SAM" id="MobiDB-lite"/>
    </source>
</evidence>
<keyword evidence="2" id="KW-0472">Membrane</keyword>
<feature type="non-terminal residue" evidence="3">
    <location>
        <position position="138"/>
    </location>
</feature>
<feature type="transmembrane region" description="Helical" evidence="2">
    <location>
        <begin position="24"/>
        <end position="51"/>
    </location>
</feature>
<evidence type="ECO:0000313" key="3">
    <source>
        <dbReference type="EMBL" id="MBJ7604577.1"/>
    </source>
</evidence>
<keyword evidence="2" id="KW-1133">Transmembrane helix</keyword>
<gene>
    <name evidence="3" type="ORF">JF888_15585</name>
</gene>
<reference evidence="3 4" key="1">
    <citation type="submission" date="2020-10" db="EMBL/GenBank/DDBJ databases">
        <title>Ca. Dormibacterota MAGs.</title>
        <authorList>
            <person name="Montgomery K."/>
        </authorList>
    </citation>
    <scope>NUCLEOTIDE SEQUENCE [LARGE SCALE GENOMIC DNA]</scope>
    <source>
        <strain evidence="3">SC8811_S16_3</strain>
    </source>
</reference>
<accession>A0A934KJF9</accession>
<evidence type="ECO:0000256" key="2">
    <source>
        <dbReference type="SAM" id="Phobius"/>
    </source>
</evidence>
<feature type="region of interest" description="Disordered" evidence="1">
    <location>
        <begin position="109"/>
        <end position="138"/>
    </location>
</feature>
<organism evidence="3 4">
    <name type="scientific">Candidatus Dormiibacter inghamiae</name>
    <dbReference type="NCBI Taxonomy" id="3127013"/>
    <lineage>
        <taxon>Bacteria</taxon>
        <taxon>Bacillati</taxon>
        <taxon>Candidatus Dormiibacterota</taxon>
        <taxon>Candidatus Dormibacteria</taxon>
        <taxon>Candidatus Dormibacterales</taxon>
        <taxon>Candidatus Dormibacteraceae</taxon>
        <taxon>Candidatus Dormiibacter</taxon>
    </lineage>
</organism>
<dbReference type="EMBL" id="JAEKNQ010000059">
    <property type="protein sequence ID" value="MBJ7604577.1"/>
    <property type="molecule type" value="Genomic_DNA"/>
</dbReference>
<protein>
    <submittedName>
        <fullName evidence="3">Uncharacterized protein</fullName>
    </submittedName>
</protein>
<feature type="compositionally biased region" description="Low complexity" evidence="1">
    <location>
        <begin position="109"/>
        <end position="123"/>
    </location>
</feature>
<sequence>MNNSGPISVRVGPMSMDVPRTAGYYGGVGLALAFGLIEWPVAVFIGAIPAVQMLRRQDLGRPVNFVVQLFEGAAKPVGGDAEGTVELTTTPRPLRRAAQADPAAAVAGAARAAGRAARRGAGARSRRRGAAGTGTGTT</sequence>